<reference evidence="2 3" key="1">
    <citation type="journal article" date="2023" name="BMC Biol.">
        <title>The compact genome of the sponge Oopsacas minuta (Hexactinellida) is lacking key metazoan core genes.</title>
        <authorList>
            <person name="Santini S."/>
            <person name="Schenkelaars Q."/>
            <person name="Jourda C."/>
            <person name="Duchesne M."/>
            <person name="Belahbib H."/>
            <person name="Rocher C."/>
            <person name="Selva M."/>
            <person name="Riesgo A."/>
            <person name="Vervoort M."/>
            <person name="Leys S.P."/>
            <person name="Kodjabachian L."/>
            <person name="Le Bivic A."/>
            <person name="Borchiellini C."/>
            <person name="Claverie J.M."/>
            <person name="Renard E."/>
        </authorList>
    </citation>
    <scope>NUCLEOTIDE SEQUENCE [LARGE SCALE GENOMIC DNA]</scope>
    <source>
        <strain evidence="2">SPO-2</strain>
    </source>
</reference>
<evidence type="ECO:0000313" key="3">
    <source>
        <dbReference type="Proteomes" id="UP001165289"/>
    </source>
</evidence>
<dbReference type="SUPFAM" id="SSF51197">
    <property type="entry name" value="Clavaminate synthase-like"/>
    <property type="match status" value="1"/>
</dbReference>
<evidence type="ECO:0000313" key="2">
    <source>
        <dbReference type="EMBL" id="KAI6659084.1"/>
    </source>
</evidence>
<dbReference type="Proteomes" id="UP001165289">
    <property type="component" value="Unassembled WGS sequence"/>
</dbReference>
<comment type="caution">
    <text evidence="2">The sequence shown here is derived from an EMBL/GenBank/DDBJ whole genome shotgun (WGS) entry which is preliminary data.</text>
</comment>
<protein>
    <submittedName>
        <fullName evidence="2">AlkB, alkylation repair-like protein 7</fullName>
    </submittedName>
</protein>
<proteinExistence type="predicted"/>
<dbReference type="InterPro" id="IPR037151">
    <property type="entry name" value="AlkB-like_sf"/>
</dbReference>
<sequence length="215" mass="25315">MLKFKNLAKRNILYYFTNRIRYNSCNNLELCSSNFTDHKSLLIRDNFITTEEENAILKEVEKKLNRMKYESSHWDDVIHGYREIQKLHWLESTQFIIDRLRSLVPPPLLPHTHILDLSPEGYITPHIDSVEYCGPCFAVLSLLSDAVIRLEHTESPDHWFKVLIKRYSVYVLDGKLRYQYKHSILNGKDATVNEVKIEKGRRLSVIVRGDITKEP</sequence>
<accession>A0AAV7KD77</accession>
<organism evidence="2 3">
    <name type="scientific">Oopsacas minuta</name>
    <dbReference type="NCBI Taxonomy" id="111878"/>
    <lineage>
        <taxon>Eukaryota</taxon>
        <taxon>Metazoa</taxon>
        <taxon>Porifera</taxon>
        <taxon>Hexactinellida</taxon>
        <taxon>Hexasterophora</taxon>
        <taxon>Lyssacinosida</taxon>
        <taxon>Leucopsacidae</taxon>
        <taxon>Oopsacas</taxon>
    </lineage>
</organism>
<dbReference type="Gene3D" id="2.60.120.590">
    <property type="entry name" value="Alpha-ketoglutarate-dependent dioxygenase AlkB-like"/>
    <property type="match status" value="1"/>
</dbReference>
<dbReference type="AlphaFoldDB" id="A0AAV7KD77"/>
<name>A0AAV7KD77_9METZ</name>
<keyword evidence="3" id="KW-1185">Reference proteome</keyword>
<dbReference type="InterPro" id="IPR032870">
    <property type="entry name" value="ALKBH7-like"/>
</dbReference>
<dbReference type="PANTHER" id="PTHR21052">
    <property type="entry name" value="SPERMATOGENESIS ASSOCIATED 11-RELATED"/>
    <property type="match status" value="1"/>
</dbReference>
<dbReference type="GO" id="GO:0006974">
    <property type="term" value="P:DNA damage response"/>
    <property type="evidence" value="ECO:0007669"/>
    <property type="project" value="InterPro"/>
</dbReference>
<dbReference type="PANTHER" id="PTHR21052:SF0">
    <property type="entry name" value="ALPHA-KETOGLUTARATE-DEPENDENT DIOXYGENASE ALKB HOMOLOG 7, MITOCHONDRIAL"/>
    <property type="match status" value="1"/>
</dbReference>
<comment type="cofactor">
    <cofactor evidence="1">
        <name>Fe(2+)</name>
        <dbReference type="ChEBI" id="CHEBI:29033"/>
    </cofactor>
</comment>
<dbReference type="GO" id="GO:0006631">
    <property type="term" value="P:fatty acid metabolic process"/>
    <property type="evidence" value="ECO:0007669"/>
    <property type="project" value="TreeGrafter"/>
</dbReference>
<evidence type="ECO:0000256" key="1">
    <source>
        <dbReference type="ARBA" id="ARBA00001954"/>
    </source>
</evidence>
<dbReference type="GO" id="GO:0005759">
    <property type="term" value="C:mitochondrial matrix"/>
    <property type="evidence" value="ECO:0007669"/>
    <property type="project" value="TreeGrafter"/>
</dbReference>
<dbReference type="EMBL" id="JAKMXF010000066">
    <property type="protein sequence ID" value="KAI6659084.1"/>
    <property type="molecule type" value="Genomic_DNA"/>
</dbReference>
<gene>
    <name evidence="2" type="ORF">LOD99_14760</name>
</gene>